<dbReference type="PRINTS" id="PR00735">
    <property type="entry name" value="GLHYDRLASE8"/>
</dbReference>
<name>A0AAW1PRE0_9CHLO</name>
<dbReference type="Gene3D" id="1.50.10.10">
    <property type="match status" value="1"/>
</dbReference>
<proteinExistence type="inferred from homology"/>
<dbReference type="Proteomes" id="UP001465755">
    <property type="component" value="Unassembled WGS sequence"/>
</dbReference>
<dbReference type="GO" id="GO:0005975">
    <property type="term" value="P:carbohydrate metabolic process"/>
    <property type="evidence" value="ECO:0007669"/>
    <property type="project" value="InterPro"/>
</dbReference>
<dbReference type="SUPFAM" id="SSF48208">
    <property type="entry name" value="Six-hairpin glycosidases"/>
    <property type="match status" value="1"/>
</dbReference>
<evidence type="ECO:0000313" key="6">
    <source>
        <dbReference type="Proteomes" id="UP001465755"/>
    </source>
</evidence>
<protein>
    <recommendedName>
        <fullName evidence="7">Cellulase</fullName>
    </recommendedName>
</protein>
<keyword evidence="3" id="KW-0326">Glycosidase</keyword>
<comment type="caution">
    <text evidence="5">The sequence shown here is derived from an EMBL/GenBank/DDBJ whole genome shotgun (WGS) entry which is preliminary data.</text>
</comment>
<feature type="region of interest" description="Disordered" evidence="4">
    <location>
        <begin position="374"/>
        <end position="394"/>
    </location>
</feature>
<keyword evidence="6" id="KW-1185">Reference proteome</keyword>
<organism evidence="5 6">
    <name type="scientific">Symbiochloris irregularis</name>
    <dbReference type="NCBI Taxonomy" id="706552"/>
    <lineage>
        <taxon>Eukaryota</taxon>
        <taxon>Viridiplantae</taxon>
        <taxon>Chlorophyta</taxon>
        <taxon>core chlorophytes</taxon>
        <taxon>Trebouxiophyceae</taxon>
        <taxon>Trebouxiales</taxon>
        <taxon>Trebouxiaceae</taxon>
        <taxon>Symbiochloris</taxon>
    </lineage>
</organism>
<dbReference type="InterPro" id="IPR002037">
    <property type="entry name" value="Glyco_hydro_8"/>
</dbReference>
<gene>
    <name evidence="5" type="ORF">WJX73_007787</name>
</gene>
<accession>A0AAW1PRE0</accession>
<evidence type="ECO:0000256" key="3">
    <source>
        <dbReference type="ARBA" id="ARBA00023295"/>
    </source>
</evidence>
<evidence type="ECO:0008006" key="7">
    <source>
        <dbReference type="Google" id="ProtNLM"/>
    </source>
</evidence>
<dbReference type="GO" id="GO:0004553">
    <property type="term" value="F:hydrolase activity, hydrolyzing O-glycosyl compounds"/>
    <property type="evidence" value="ECO:0007669"/>
    <property type="project" value="InterPro"/>
</dbReference>
<dbReference type="AlphaFoldDB" id="A0AAW1PRE0"/>
<evidence type="ECO:0000256" key="4">
    <source>
        <dbReference type="SAM" id="MobiDB-lite"/>
    </source>
</evidence>
<keyword evidence="2" id="KW-0378">Hydrolase</keyword>
<evidence type="ECO:0000313" key="5">
    <source>
        <dbReference type="EMBL" id="KAK9812001.1"/>
    </source>
</evidence>
<evidence type="ECO:0000256" key="1">
    <source>
        <dbReference type="ARBA" id="ARBA00009209"/>
    </source>
</evidence>
<sequence length="394" mass="43828">MGCSSSSQGGRHPMLMTYREWRKKYVRHWEGRLYVAYNDDGSSSPKEAVTVSEATGWGLLISVLERQHEDFKGFLLFYDQFLNQRGLMSWQLCRTTGPVYVNPDNGGSNCATDGDMDAAYALLLAERLWPGHGYHAKGIRACAALWEHCINKTTFCPLIGDWVGRPGEIGGPQQDICYYDVTRPSDFCLTHFLAFSQEDTARADGWQRCLDSCITQLCRGLAPHQTGLMPDFAVYDHTGQCYKPALRQVLERPEDGTFGWNACRIPWRLAVYYLHTGDPRLAAPLQRMADFFSTQTKLAAGYDLSGAPLVTYGATCFQAPVWTLHQVLENFTESRRVAGNILAIIAGGWSNYYGDTVLMLCQLQLKSPPIAYTPPAPSSQQIGTPQGPPAQQAA</sequence>
<dbReference type="InterPro" id="IPR008928">
    <property type="entry name" value="6-hairpin_glycosidase_sf"/>
</dbReference>
<evidence type="ECO:0000256" key="2">
    <source>
        <dbReference type="ARBA" id="ARBA00022801"/>
    </source>
</evidence>
<dbReference type="Pfam" id="PF01270">
    <property type="entry name" value="Glyco_hydro_8"/>
    <property type="match status" value="1"/>
</dbReference>
<dbReference type="EMBL" id="JALJOQ010000010">
    <property type="protein sequence ID" value="KAK9812001.1"/>
    <property type="molecule type" value="Genomic_DNA"/>
</dbReference>
<comment type="similarity">
    <text evidence="1">Belongs to the glycosyl hydrolase 8 (cellulase D) family.</text>
</comment>
<reference evidence="5 6" key="1">
    <citation type="journal article" date="2024" name="Nat. Commun.">
        <title>Phylogenomics reveals the evolutionary origins of lichenization in chlorophyte algae.</title>
        <authorList>
            <person name="Puginier C."/>
            <person name="Libourel C."/>
            <person name="Otte J."/>
            <person name="Skaloud P."/>
            <person name="Haon M."/>
            <person name="Grisel S."/>
            <person name="Petersen M."/>
            <person name="Berrin J.G."/>
            <person name="Delaux P.M."/>
            <person name="Dal Grande F."/>
            <person name="Keller J."/>
        </authorList>
    </citation>
    <scope>NUCLEOTIDE SEQUENCE [LARGE SCALE GENOMIC DNA]</scope>
    <source>
        <strain evidence="5 6">SAG 2036</strain>
    </source>
</reference>
<dbReference type="InterPro" id="IPR012341">
    <property type="entry name" value="6hp_glycosidase-like_sf"/>
</dbReference>